<dbReference type="OrthoDB" id="3251731at2759"/>
<organism evidence="3 4">
    <name type="scientific">Serendipita indica (strain DSM 11827)</name>
    <name type="common">Root endophyte fungus</name>
    <name type="synonym">Piriformospora indica</name>
    <dbReference type="NCBI Taxonomy" id="1109443"/>
    <lineage>
        <taxon>Eukaryota</taxon>
        <taxon>Fungi</taxon>
        <taxon>Dikarya</taxon>
        <taxon>Basidiomycota</taxon>
        <taxon>Agaricomycotina</taxon>
        <taxon>Agaricomycetes</taxon>
        <taxon>Sebacinales</taxon>
        <taxon>Serendipitaceae</taxon>
        <taxon>Serendipita</taxon>
    </lineage>
</organism>
<evidence type="ECO:0000313" key="4">
    <source>
        <dbReference type="Proteomes" id="UP000007148"/>
    </source>
</evidence>
<dbReference type="EMBL" id="CAFZ01001878">
    <property type="protein sequence ID" value="CCA78003.1"/>
    <property type="molecule type" value="Genomic_DNA"/>
</dbReference>
<dbReference type="Pfam" id="PF00583">
    <property type="entry name" value="Acetyltransf_1"/>
    <property type="match status" value="1"/>
</dbReference>
<feature type="domain" description="N-acetyltransferase" evidence="2">
    <location>
        <begin position="78"/>
        <end position="267"/>
    </location>
</feature>
<dbReference type="CDD" id="cd04301">
    <property type="entry name" value="NAT_SF"/>
    <property type="match status" value="1"/>
</dbReference>
<feature type="compositionally biased region" description="Low complexity" evidence="1">
    <location>
        <begin position="285"/>
        <end position="301"/>
    </location>
</feature>
<evidence type="ECO:0000313" key="3">
    <source>
        <dbReference type="EMBL" id="CCA78003.1"/>
    </source>
</evidence>
<evidence type="ECO:0000256" key="1">
    <source>
        <dbReference type="SAM" id="MobiDB-lite"/>
    </source>
</evidence>
<dbReference type="InterPro" id="IPR016181">
    <property type="entry name" value="Acyl_CoA_acyltransferase"/>
</dbReference>
<protein>
    <recommendedName>
        <fullName evidence="2">N-acetyltransferase domain-containing protein</fullName>
    </recommendedName>
</protein>
<feature type="region of interest" description="Disordered" evidence="1">
    <location>
        <begin position="284"/>
        <end position="308"/>
    </location>
</feature>
<proteinExistence type="predicted"/>
<dbReference type="InterPro" id="IPR000182">
    <property type="entry name" value="GNAT_dom"/>
</dbReference>
<feature type="region of interest" description="Disordered" evidence="1">
    <location>
        <begin position="192"/>
        <end position="221"/>
    </location>
</feature>
<dbReference type="Gene3D" id="3.40.630.30">
    <property type="match status" value="1"/>
</dbReference>
<comment type="caution">
    <text evidence="3">The sequence shown here is derived from an EMBL/GenBank/DDBJ whole genome shotgun (WGS) entry which is preliminary data.</text>
</comment>
<keyword evidence="4" id="KW-1185">Reference proteome</keyword>
<dbReference type="GO" id="GO:0016747">
    <property type="term" value="F:acyltransferase activity, transferring groups other than amino-acyl groups"/>
    <property type="evidence" value="ECO:0007669"/>
    <property type="project" value="InterPro"/>
</dbReference>
<dbReference type="InParanoid" id="G4U325"/>
<feature type="compositionally biased region" description="Polar residues" evidence="1">
    <location>
        <begin position="197"/>
        <end position="221"/>
    </location>
</feature>
<sequence>MPLRIVVPESPAVTKDATTLHYRQLQYPLSDDELLTLRQMRLASGTYYDRIPTWLEEMRTGARLMWFIHLGPPNPVKQESSPVSPGNLSFILNPQPSQSPTQLYSQVAQREKAWNLPFSTPPIAMVCLLTSNPSDPSLASPHTRRFELTSLWIYPAYRSNGVGTSIIKQMEYEAAQRGAEYVTFNTSAGYGAPPTPSSAQNSPTHPSNYLISSNTHNPQPLNGQSANTNNAALATLRTFERIGYNEYKPREHRYSINDVVNAGLPIESTLAAFFEKYVGRPRTYTSTNSNGSNGSGTSSGSLKGQVSV</sequence>
<evidence type="ECO:0000259" key="2">
    <source>
        <dbReference type="PROSITE" id="PS51186"/>
    </source>
</evidence>
<reference evidence="3 4" key="1">
    <citation type="journal article" date="2011" name="PLoS Pathog.">
        <title>Endophytic Life Strategies Decoded by Genome and Transcriptome Analyses of the Mutualistic Root Symbiont Piriformospora indica.</title>
        <authorList>
            <person name="Zuccaro A."/>
            <person name="Lahrmann U."/>
            <person name="Guldener U."/>
            <person name="Langen G."/>
            <person name="Pfiffi S."/>
            <person name="Biedenkopf D."/>
            <person name="Wong P."/>
            <person name="Samans B."/>
            <person name="Grimm C."/>
            <person name="Basiewicz M."/>
            <person name="Murat C."/>
            <person name="Martin F."/>
            <person name="Kogel K.H."/>
        </authorList>
    </citation>
    <scope>NUCLEOTIDE SEQUENCE [LARGE SCALE GENOMIC DNA]</scope>
    <source>
        <strain evidence="3 4">DSM 11827</strain>
    </source>
</reference>
<accession>G4U325</accession>
<name>G4U325_SERID</name>
<dbReference type="AlphaFoldDB" id="G4U325"/>
<gene>
    <name evidence="3" type="ORF">PIIN_00715</name>
</gene>
<dbReference type="Proteomes" id="UP000007148">
    <property type="component" value="Unassembled WGS sequence"/>
</dbReference>
<dbReference type="PROSITE" id="PS51186">
    <property type="entry name" value="GNAT"/>
    <property type="match status" value="1"/>
</dbReference>
<dbReference type="HOGENOM" id="CLU_903497_0_0_1"/>
<dbReference type="SUPFAM" id="SSF55729">
    <property type="entry name" value="Acyl-CoA N-acyltransferases (Nat)"/>
    <property type="match status" value="2"/>
</dbReference>